<proteinExistence type="predicted"/>
<evidence type="ECO:0000313" key="1">
    <source>
        <dbReference type="EMBL" id="CAB4613174.1"/>
    </source>
</evidence>
<gene>
    <name evidence="1" type="ORF">UFOPK1857_00542</name>
</gene>
<reference evidence="1" key="1">
    <citation type="submission" date="2020-05" db="EMBL/GenBank/DDBJ databases">
        <authorList>
            <person name="Chiriac C."/>
            <person name="Salcher M."/>
            <person name="Ghai R."/>
            <person name="Kavagutti S V."/>
        </authorList>
    </citation>
    <scope>NUCLEOTIDE SEQUENCE</scope>
</reference>
<organism evidence="1">
    <name type="scientific">freshwater metagenome</name>
    <dbReference type="NCBI Taxonomy" id="449393"/>
    <lineage>
        <taxon>unclassified sequences</taxon>
        <taxon>metagenomes</taxon>
        <taxon>ecological metagenomes</taxon>
    </lineage>
</organism>
<dbReference type="AlphaFoldDB" id="A0A6J6HQ46"/>
<dbReference type="AntiFam" id="ANF00098">
    <property type="entry name" value="Shadow ORF (opposite leuC)"/>
</dbReference>
<dbReference type="EMBL" id="CAEZUU010000100">
    <property type="protein sequence ID" value="CAB4613174.1"/>
    <property type="molecule type" value="Genomic_DNA"/>
</dbReference>
<protein>
    <submittedName>
        <fullName evidence="1">Unannotated protein</fullName>
    </submittedName>
</protein>
<sequence length="213" mass="23720">MPQALLLGVCLNQINLLLRTTSHSQVIQSDFVNWEHRGSGAELWAHVSDGRAVCQRHRSYTRTIELNKLSNYTVLTKHLGDGQDNVSCGHAGRNLSGQLETNNLWNQHRNRLTKHCGLGFDTANTPTKNTKTINHGGVRVGTYTAVWVSLKLAANFTRHNGACKVFDVYLVHDTGARWNYFEVVECRLAPTKELVALTIAVVLELNVSLESVC</sequence>
<accession>A0A6J6HQ46</accession>
<name>A0A6J6HQ46_9ZZZZ</name>